<dbReference type="PROSITE" id="PS00409">
    <property type="entry name" value="PROKAR_NTER_METHYL"/>
    <property type="match status" value="1"/>
</dbReference>
<dbReference type="AlphaFoldDB" id="A0A7W5H0E1"/>
<keyword evidence="8 11" id="KW-0472">Membrane</keyword>
<dbReference type="EMBL" id="JACHXQ010000012">
    <property type="protein sequence ID" value="MBB3185464.1"/>
    <property type="molecule type" value="Genomic_DNA"/>
</dbReference>
<evidence type="ECO:0000256" key="6">
    <source>
        <dbReference type="ARBA" id="ARBA00022692"/>
    </source>
</evidence>
<evidence type="ECO:0000313" key="13">
    <source>
        <dbReference type="EMBL" id="MBB3185464.1"/>
    </source>
</evidence>
<protein>
    <recommendedName>
        <fullName evidence="2">Type II secretion system protein H</fullName>
    </recommendedName>
    <alternativeName>
        <fullName evidence="10">General secretion pathway protein H</fullName>
    </alternativeName>
</protein>
<reference evidence="13 14" key="1">
    <citation type="submission" date="2020-08" db="EMBL/GenBank/DDBJ databases">
        <title>Genomic Encyclopedia of Type Strains, Phase III (KMG-III): the genomes of soil and plant-associated and newly described type strains.</title>
        <authorList>
            <person name="Whitman W."/>
        </authorList>
    </citation>
    <scope>NUCLEOTIDE SEQUENCE [LARGE SCALE GENOMIC DNA]</scope>
    <source>
        <strain evidence="13 14">CECT 7341</strain>
    </source>
</reference>
<evidence type="ECO:0000259" key="12">
    <source>
        <dbReference type="Pfam" id="PF12019"/>
    </source>
</evidence>
<dbReference type="InterPro" id="IPR045584">
    <property type="entry name" value="Pilin-like"/>
</dbReference>
<keyword evidence="7 11" id="KW-1133">Transmembrane helix</keyword>
<dbReference type="GO" id="GO:0015627">
    <property type="term" value="C:type II protein secretion system complex"/>
    <property type="evidence" value="ECO:0007669"/>
    <property type="project" value="InterPro"/>
</dbReference>
<evidence type="ECO:0000313" key="14">
    <source>
        <dbReference type="Proteomes" id="UP000563050"/>
    </source>
</evidence>
<comment type="similarity">
    <text evidence="9">Belongs to the GSP H family.</text>
</comment>
<feature type="transmembrane region" description="Helical" evidence="11">
    <location>
        <begin position="12"/>
        <end position="34"/>
    </location>
</feature>
<dbReference type="Proteomes" id="UP000563050">
    <property type="component" value="Unassembled WGS sequence"/>
</dbReference>
<feature type="domain" description="General secretion pathway GspH" evidence="12">
    <location>
        <begin position="48"/>
        <end position="126"/>
    </location>
</feature>
<dbReference type="GO" id="GO:0005886">
    <property type="term" value="C:plasma membrane"/>
    <property type="evidence" value="ECO:0007669"/>
    <property type="project" value="UniProtKB-SubCell"/>
</dbReference>
<proteinExistence type="inferred from homology"/>
<accession>A0A7W5H0E1</accession>
<evidence type="ECO:0000256" key="1">
    <source>
        <dbReference type="ARBA" id="ARBA00004377"/>
    </source>
</evidence>
<keyword evidence="6 11" id="KW-0812">Transmembrane</keyword>
<organism evidence="13 14">
    <name type="scientific">Halomonas fontilapidosi</name>
    <dbReference type="NCBI Taxonomy" id="616675"/>
    <lineage>
        <taxon>Bacteria</taxon>
        <taxon>Pseudomonadati</taxon>
        <taxon>Pseudomonadota</taxon>
        <taxon>Gammaproteobacteria</taxon>
        <taxon>Oceanospirillales</taxon>
        <taxon>Halomonadaceae</taxon>
        <taxon>Halomonas</taxon>
    </lineage>
</organism>
<dbReference type="InterPro" id="IPR012902">
    <property type="entry name" value="N_methyl_site"/>
</dbReference>
<evidence type="ECO:0000256" key="2">
    <source>
        <dbReference type="ARBA" id="ARBA00021549"/>
    </source>
</evidence>
<evidence type="ECO:0000256" key="7">
    <source>
        <dbReference type="ARBA" id="ARBA00022989"/>
    </source>
</evidence>
<evidence type="ECO:0000256" key="11">
    <source>
        <dbReference type="SAM" id="Phobius"/>
    </source>
</evidence>
<keyword evidence="5" id="KW-0997">Cell inner membrane</keyword>
<keyword evidence="3" id="KW-1003">Cell membrane</keyword>
<dbReference type="Pfam" id="PF07963">
    <property type="entry name" value="N_methyl"/>
    <property type="match status" value="1"/>
</dbReference>
<evidence type="ECO:0000256" key="4">
    <source>
        <dbReference type="ARBA" id="ARBA00022481"/>
    </source>
</evidence>
<dbReference type="InterPro" id="IPR022346">
    <property type="entry name" value="T2SS_GspH"/>
</dbReference>
<evidence type="ECO:0000256" key="5">
    <source>
        <dbReference type="ARBA" id="ARBA00022519"/>
    </source>
</evidence>
<dbReference type="Gene3D" id="3.30.700.10">
    <property type="entry name" value="Glycoprotein, Type 4 Pilin"/>
    <property type="match status" value="1"/>
</dbReference>
<keyword evidence="4" id="KW-0488">Methylation</keyword>
<comment type="caution">
    <text evidence="13">The sequence shown here is derived from an EMBL/GenBank/DDBJ whole genome shotgun (WGS) entry which is preliminary data.</text>
</comment>
<evidence type="ECO:0000256" key="9">
    <source>
        <dbReference type="ARBA" id="ARBA00025772"/>
    </source>
</evidence>
<evidence type="ECO:0000256" key="8">
    <source>
        <dbReference type="ARBA" id="ARBA00023136"/>
    </source>
</evidence>
<evidence type="ECO:0000256" key="3">
    <source>
        <dbReference type="ARBA" id="ARBA00022475"/>
    </source>
</evidence>
<dbReference type="NCBIfam" id="TIGR02532">
    <property type="entry name" value="IV_pilin_GFxxxE"/>
    <property type="match status" value="1"/>
</dbReference>
<dbReference type="SUPFAM" id="SSF54523">
    <property type="entry name" value="Pili subunits"/>
    <property type="match status" value="1"/>
</dbReference>
<dbReference type="GO" id="GO:0015628">
    <property type="term" value="P:protein secretion by the type II secretion system"/>
    <property type="evidence" value="ECO:0007669"/>
    <property type="project" value="InterPro"/>
</dbReference>
<keyword evidence="14" id="KW-1185">Reference proteome</keyword>
<sequence>MLVMKKNSHGFTLIELLVTIAVIVIMATIAVPSFQSFIASNRQAAEFNKVLSGFHYARSEAVKRRESILVDVESSSGKWVVTVAQDVNEDKTLDVGDVVIRNIESKDGKVAVDSITVVFSPLGRLAECKNTDSLVSPCQFLVGGSKLKVNAAGNIDKAD</sequence>
<comment type="subcellular location">
    <subcellularLocation>
        <location evidence="1">Cell inner membrane</location>
        <topology evidence="1">Single-pass membrane protein</topology>
    </subcellularLocation>
</comment>
<name>A0A7W5H0E1_9GAMM</name>
<gene>
    <name evidence="13" type="ORF">FHR95_003045</name>
</gene>
<evidence type="ECO:0000256" key="10">
    <source>
        <dbReference type="ARBA" id="ARBA00030775"/>
    </source>
</evidence>
<dbReference type="Pfam" id="PF12019">
    <property type="entry name" value="GspH"/>
    <property type="match status" value="1"/>
</dbReference>